<gene>
    <name evidence="2" type="ORF">BJY01DRAFT_255674</name>
</gene>
<evidence type="ECO:0000313" key="2">
    <source>
        <dbReference type="EMBL" id="KAL2827492.1"/>
    </source>
</evidence>
<dbReference type="InterPro" id="IPR021858">
    <property type="entry name" value="Fun_TF"/>
</dbReference>
<sequence length="445" mass="49775">MKPGPSGRRKRQPSRFEFITVTADNVAGDETTRRRVRSHAMVDYKRRTTQPKEKQNNTIELDVTPLLDGSLPAGGQEQSMVLFSPSPSSLLDTNRSDPFGTFPISGTHRSRQLWDHMYDGSCPMFRTMSKIGFLDVVRETIALSQMLSASSRHLGLILGSESPDAYGYSIQATNSLQERLADPVACSSDEVISIVLAFACYANLFRDPTLLNIHMNGLDRILDCRGGIRSLDSAPLLRTMVYWVDVNGSYLQDTAPRYPQPFSILAVRSKLNTTCLDQPSHTPEGEFAPGMTISEICDSITQLHQIMRTELSVKDLWADIIFPGFHISPILHVVLSLPRATVYDGIENQMNECFRLAAIIYLTELRGLFSLDTIPGQLYGSKLQLLFQRLEPATYAQAANFYLIWALTVGACASCLDQGTRGWFVEHLFGTTYGALKHWATHWIR</sequence>
<comment type="caution">
    <text evidence="2">The sequence shown here is derived from an EMBL/GenBank/DDBJ whole genome shotgun (WGS) entry which is preliminary data.</text>
</comment>
<feature type="region of interest" description="Disordered" evidence="1">
    <location>
        <begin position="46"/>
        <end position="70"/>
    </location>
</feature>
<proteinExistence type="predicted"/>
<dbReference type="PANTHER" id="PTHR37540:SF5">
    <property type="entry name" value="TRANSCRIPTION FACTOR DOMAIN-CONTAINING PROTEIN"/>
    <property type="match status" value="1"/>
</dbReference>
<evidence type="ECO:0000313" key="3">
    <source>
        <dbReference type="Proteomes" id="UP001610446"/>
    </source>
</evidence>
<accession>A0ABR4IIU8</accession>
<dbReference type="Pfam" id="PF11951">
    <property type="entry name" value="Fungal_trans_2"/>
    <property type="match status" value="1"/>
</dbReference>
<dbReference type="Proteomes" id="UP001610446">
    <property type="component" value="Unassembled WGS sequence"/>
</dbReference>
<evidence type="ECO:0000256" key="1">
    <source>
        <dbReference type="SAM" id="MobiDB-lite"/>
    </source>
</evidence>
<feature type="compositionally biased region" description="Basic and acidic residues" evidence="1">
    <location>
        <begin position="46"/>
        <end position="55"/>
    </location>
</feature>
<keyword evidence="3" id="KW-1185">Reference proteome</keyword>
<reference evidence="2 3" key="1">
    <citation type="submission" date="2024-07" db="EMBL/GenBank/DDBJ databases">
        <title>Section-level genome sequencing and comparative genomics of Aspergillus sections Usti and Cavernicolus.</title>
        <authorList>
            <consortium name="Lawrence Berkeley National Laboratory"/>
            <person name="Nybo J.L."/>
            <person name="Vesth T.C."/>
            <person name="Theobald S."/>
            <person name="Frisvad J.C."/>
            <person name="Larsen T.O."/>
            <person name="Kjaerboelling I."/>
            <person name="Rothschild-Mancinelli K."/>
            <person name="Lyhne E.K."/>
            <person name="Kogle M.E."/>
            <person name="Barry K."/>
            <person name="Clum A."/>
            <person name="Na H."/>
            <person name="Ledsgaard L."/>
            <person name="Lin J."/>
            <person name="Lipzen A."/>
            <person name="Kuo A."/>
            <person name="Riley R."/>
            <person name="Mondo S."/>
            <person name="Labutti K."/>
            <person name="Haridas S."/>
            <person name="Pangalinan J."/>
            <person name="Salamov A.A."/>
            <person name="Simmons B.A."/>
            <person name="Magnuson J.K."/>
            <person name="Chen J."/>
            <person name="Drula E."/>
            <person name="Henrissat B."/>
            <person name="Wiebenga A."/>
            <person name="Lubbers R.J."/>
            <person name="Gomes A.C."/>
            <person name="Makela M.R."/>
            <person name="Stajich J."/>
            <person name="Grigoriev I.V."/>
            <person name="Mortensen U.H."/>
            <person name="De Vries R.P."/>
            <person name="Baker S.E."/>
            <person name="Andersen M.R."/>
        </authorList>
    </citation>
    <scope>NUCLEOTIDE SEQUENCE [LARGE SCALE GENOMIC DNA]</scope>
    <source>
        <strain evidence="2 3">CBS 123904</strain>
    </source>
</reference>
<organism evidence="2 3">
    <name type="scientific">Aspergillus pseudoustus</name>
    <dbReference type="NCBI Taxonomy" id="1810923"/>
    <lineage>
        <taxon>Eukaryota</taxon>
        <taxon>Fungi</taxon>
        <taxon>Dikarya</taxon>
        <taxon>Ascomycota</taxon>
        <taxon>Pezizomycotina</taxon>
        <taxon>Eurotiomycetes</taxon>
        <taxon>Eurotiomycetidae</taxon>
        <taxon>Eurotiales</taxon>
        <taxon>Aspergillaceae</taxon>
        <taxon>Aspergillus</taxon>
        <taxon>Aspergillus subgen. Nidulantes</taxon>
    </lineage>
</organism>
<evidence type="ECO:0008006" key="4">
    <source>
        <dbReference type="Google" id="ProtNLM"/>
    </source>
</evidence>
<dbReference type="EMBL" id="JBFXLU010000396">
    <property type="protein sequence ID" value="KAL2827492.1"/>
    <property type="molecule type" value="Genomic_DNA"/>
</dbReference>
<dbReference type="PANTHER" id="PTHR37540">
    <property type="entry name" value="TRANSCRIPTION FACTOR (ACR-2), PUTATIVE-RELATED-RELATED"/>
    <property type="match status" value="1"/>
</dbReference>
<protein>
    <recommendedName>
        <fullName evidence="4">Zn(II)2Cys6 transcription factor</fullName>
    </recommendedName>
</protein>
<name>A0ABR4IIU8_9EURO</name>